<evidence type="ECO:0000313" key="14">
    <source>
        <dbReference type="EMBL" id="MBB3121376.1"/>
    </source>
</evidence>
<evidence type="ECO:0000256" key="8">
    <source>
        <dbReference type="ARBA" id="ARBA00022989"/>
    </source>
</evidence>
<dbReference type="Proteomes" id="UP000541535">
    <property type="component" value="Unassembled WGS sequence"/>
</dbReference>
<feature type="transmembrane region" description="Helical" evidence="11">
    <location>
        <begin position="62"/>
        <end position="85"/>
    </location>
</feature>
<dbReference type="Gene3D" id="1.20.1560.10">
    <property type="entry name" value="ABC transporter type 1, transmembrane domain"/>
    <property type="match status" value="1"/>
</dbReference>
<dbReference type="InterPro" id="IPR003593">
    <property type="entry name" value="AAA+_ATPase"/>
</dbReference>
<keyword evidence="2" id="KW-0813">Transport</keyword>
<dbReference type="PROSITE" id="PS00211">
    <property type="entry name" value="ABC_TRANSPORTER_1"/>
    <property type="match status" value="1"/>
</dbReference>
<feature type="domain" description="ABC transmembrane type-1" evidence="13">
    <location>
        <begin position="27"/>
        <end position="305"/>
    </location>
</feature>
<keyword evidence="9" id="KW-0445">Lipid transport</keyword>
<sequence length="584" mass="62181">MSGSGSSLRQLWQLVRMARPSRGALGAAALAAMLSAAATLYFPLLAKRMVDELGGGRLEPASIAAMAAVLVAAAMASAVSSYLLARTGHGLVAALRRLLVGKLLKMPVPTFDEDSTGARVSRVLSDCDSISELATRQSVNLLTGIMLLGGSVVVLLLLDVQLTLTLFACLAVAFAIVIPLAQLLEGLARGTQDRTARLAGILAHVFSEIRLVKAFTAEAREQERAGREIEEIRLLGLRTARINAGLEPIIGLALTAALLVILMYGSLRVSSGAIGMGTLTAFLLYIFNVAAPLIQLTNFTAELQKAKGASARIAALLNEAEEGGMAGLVQENRPGELAFRSVSFAYPGREERVLQNIELVFRPGTTTALVGTSGSGKTTILSLIERFYAPCAGEIVYDGRAIASLPLAAWRGRIGYVAQGAPIMPGTVRDNITYGLAGDYPDEMVLAAAARAGALAFIEQMPQGLDTSLIEQGNNLSGGQRQRIAIARMFLRNPDILILDEATSNLDSETEYQVREALEALMAGRTNIVVAHRLATVMHADRIYFLEEGRISGVGRHNELLGSHPYYARLVSRQMQPALVAQHG</sequence>
<keyword evidence="8 11" id="KW-1133">Transmembrane helix</keyword>
<evidence type="ECO:0000313" key="15">
    <source>
        <dbReference type="Proteomes" id="UP000541535"/>
    </source>
</evidence>
<name>A0A7W5BEF9_9BURK</name>
<reference evidence="14 15" key="1">
    <citation type="submission" date="2020-08" db="EMBL/GenBank/DDBJ databases">
        <title>Genomic Encyclopedia of Type Strains, Phase III (KMG-III): the genomes of soil and plant-associated and newly described type strains.</title>
        <authorList>
            <person name="Whitman W."/>
        </authorList>
    </citation>
    <scope>NUCLEOTIDE SEQUENCE [LARGE SCALE GENOMIC DNA]</scope>
    <source>
        <strain evidence="14 15">CECT 8897</strain>
    </source>
</reference>
<dbReference type="InterPro" id="IPR036640">
    <property type="entry name" value="ABC1_TM_sf"/>
</dbReference>
<protein>
    <submittedName>
        <fullName evidence="14">ATP-binding cassette subfamily B protein AbcA/BmrA</fullName>
    </submittedName>
</protein>
<keyword evidence="6 14" id="KW-0067">ATP-binding</keyword>
<dbReference type="PROSITE" id="PS50929">
    <property type="entry name" value="ABC_TM1F"/>
    <property type="match status" value="1"/>
</dbReference>
<keyword evidence="3" id="KW-1003">Cell membrane</keyword>
<dbReference type="GO" id="GO:0015421">
    <property type="term" value="F:ABC-type oligopeptide transporter activity"/>
    <property type="evidence" value="ECO:0007669"/>
    <property type="project" value="TreeGrafter"/>
</dbReference>
<evidence type="ECO:0000256" key="10">
    <source>
        <dbReference type="ARBA" id="ARBA00023136"/>
    </source>
</evidence>
<evidence type="ECO:0000256" key="6">
    <source>
        <dbReference type="ARBA" id="ARBA00022840"/>
    </source>
</evidence>
<dbReference type="InterPro" id="IPR039421">
    <property type="entry name" value="Type_1_exporter"/>
</dbReference>
<keyword evidence="5" id="KW-0547">Nucleotide-binding</keyword>
<dbReference type="Pfam" id="PF00005">
    <property type="entry name" value="ABC_tran"/>
    <property type="match status" value="1"/>
</dbReference>
<dbReference type="GO" id="GO:0006869">
    <property type="term" value="P:lipid transport"/>
    <property type="evidence" value="ECO:0007669"/>
    <property type="project" value="UniProtKB-KW"/>
</dbReference>
<evidence type="ECO:0000256" key="11">
    <source>
        <dbReference type="SAM" id="Phobius"/>
    </source>
</evidence>
<evidence type="ECO:0000256" key="4">
    <source>
        <dbReference type="ARBA" id="ARBA00022692"/>
    </source>
</evidence>
<organism evidence="14 15">
    <name type="scientific">Pseudoduganella violacea</name>
    <dbReference type="NCBI Taxonomy" id="1715466"/>
    <lineage>
        <taxon>Bacteria</taxon>
        <taxon>Pseudomonadati</taxon>
        <taxon>Pseudomonadota</taxon>
        <taxon>Betaproteobacteria</taxon>
        <taxon>Burkholderiales</taxon>
        <taxon>Oxalobacteraceae</taxon>
        <taxon>Telluria group</taxon>
        <taxon>Pseudoduganella</taxon>
    </lineage>
</organism>
<evidence type="ECO:0000256" key="5">
    <source>
        <dbReference type="ARBA" id="ARBA00022741"/>
    </source>
</evidence>
<dbReference type="GO" id="GO:0005886">
    <property type="term" value="C:plasma membrane"/>
    <property type="evidence" value="ECO:0007669"/>
    <property type="project" value="UniProtKB-SubCell"/>
</dbReference>
<dbReference type="PANTHER" id="PTHR43394:SF1">
    <property type="entry name" value="ATP-BINDING CASSETTE SUB-FAMILY B MEMBER 10, MITOCHONDRIAL"/>
    <property type="match status" value="1"/>
</dbReference>
<evidence type="ECO:0000256" key="1">
    <source>
        <dbReference type="ARBA" id="ARBA00004651"/>
    </source>
</evidence>
<dbReference type="SUPFAM" id="SSF90123">
    <property type="entry name" value="ABC transporter transmembrane region"/>
    <property type="match status" value="1"/>
</dbReference>
<keyword evidence="4 11" id="KW-0812">Transmembrane</keyword>
<evidence type="ECO:0000259" key="13">
    <source>
        <dbReference type="PROSITE" id="PS50929"/>
    </source>
</evidence>
<dbReference type="InterPro" id="IPR027417">
    <property type="entry name" value="P-loop_NTPase"/>
</dbReference>
<dbReference type="CDD" id="cd18551">
    <property type="entry name" value="ABC_6TM_LmrA_like"/>
    <property type="match status" value="1"/>
</dbReference>
<feature type="transmembrane region" description="Helical" evidence="11">
    <location>
        <begin position="273"/>
        <end position="294"/>
    </location>
</feature>
<feature type="transmembrane region" description="Helical" evidence="11">
    <location>
        <begin position="248"/>
        <end position="267"/>
    </location>
</feature>
<dbReference type="EMBL" id="JACHXD010000016">
    <property type="protein sequence ID" value="MBB3121376.1"/>
    <property type="molecule type" value="Genomic_DNA"/>
</dbReference>
<dbReference type="InterPro" id="IPR011527">
    <property type="entry name" value="ABC1_TM_dom"/>
</dbReference>
<dbReference type="Gene3D" id="3.40.50.300">
    <property type="entry name" value="P-loop containing nucleotide triphosphate hydrolases"/>
    <property type="match status" value="1"/>
</dbReference>
<dbReference type="PANTHER" id="PTHR43394">
    <property type="entry name" value="ATP-DEPENDENT PERMEASE MDL1, MITOCHONDRIAL"/>
    <property type="match status" value="1"/>
</dbReference>
<evidence type="ECO:0000259" key="12">
    <source>
        <dbReference type="PROSITE" id="PS50893"/>
    </source>
</evidence>
<dbReference type="FunFam" id="3.40.50.300:FF:000221">
    <property type="entry name" value="Multidrug ABC transporter ATP-binding protein"/>
    <property type="match status" value="1"/>
</dbReference>
<keyword evidence="7" id="KW-1278">Translocase</keyword>
<feature type="transmembrane region" description="Helical" evidence="11">
    <location>
        <begin position="164"/>
        <end position="184"/>
    </location>
</feature>
<evidence type="ECO:0000256" key="7">
    <source>
        <dbReference type="ARBA" id="ARBA00022967"/>
    </source>
</evidence>
<feature type="transmembrane region" description="Helical" evidence="11">
    <location>
        <begin position="139"/>
        <end position="158"/>
    </location>
</feature>
<dbReference type="InterPro" id="IPR017871">
    <property type="entry name" value="ABC_transporter-like_CS"/>
</dbReference>
<dbReference type="GO" id="GO:0016887">
    <property type="term" value="F:ATP hydrolysis activity"/>
    <property type="evidence" value="ECO:0007669"/>
    <property type="project" value="InterPro"/>
</dbReference>
<comment type="subcellular location">
    <subcellularLocation>
        <location evidence="1">Cell membrane</location>
        <topology evidence="1">Multi-pass membrane protein</topology>
    </subcellularLocation>
</comment>
<keyword evidence="10 11" id="KW-0472">Membrane</keyword>
<dbReference type="PROSITE" id="PS50893">
    <property type="entry name" value="ABC_TRANSPORTER_2"/>
    <property type="match status" value="1"/>
</dbReference>
<dbReference type="AlphaFoldDB" id="A0A7W5BEF9"/>
<evidence type="ECO:0000256" key="2">
    <source>
        <dbReference type="ARBA" id="ARBA00022448"/>
    </source>
</evidence>
<dbReference type="GO" id="GO:0005524">
    <property type="term" value="F:ATP binding"/>
    <property type="evidence" value="ECO:0007669"/>
    <property type="project" value="UniProtKB-KW"/>
</dbReference>
<gene>
    <name evidence="14" type="ORF">FHS03_004454</name>
</gene>
<keyword evidence="15" id="KW-1185">Reference proteome</keyword>
<evidence type="ECO:0000256" key="9">
    <source>
        <dbReference type="ARBA" id="ARBA00023055"/>
    </source>
</evidence>
<dbReference type="RefSeq" id="WP_183443100.1">
    <property type="nucleotide sequence ID" value="NZ_JACHXD010000016.1"/>
</dbReference>
<dbReference type="InterPro" id="IPR003439">
    <property type="entry name" value="ABC_transporter-like_ATP-bd"/>
</dbReference>
<comment type="caution">
    <text evidence="14">The sequence shown here is derived from an EMBL/GenBank/DDBJ whole genome shotgun (WGS) entry which is preliminary data.</text>
</comment>
<proteinExistence type="predicted"/>
<evidence type="ECO:0000256" key="3">
    <source>
        <dbReference type="ARBA" id="ARBA00022475"/>
    </source>
</evidence>
<dbReference type="SUPFAM" id="SSF52540">
    <property type="entry name" value="P-loop containing nucleoside triphosphate hydrolases"/>
    <property type="match status" value="1"/>
</dbReference>
<feature type="domain" description="ABC transporter" evidence="12">
    <location>
        <begin position="337"/>
        <end position="573"/>
    </location>
</feature>
<dbReference type="Pfam" id="PF00664">
    <property type="entry name" value="ABC_membrane"/>
    <property type="match status" value="1"/>
</dbReference>
<dbReference type="SMART" id="SM00382">
    <property type="entry name" value="AAA"/>
    <property type="match status" value="1"/>
</dbReference>
<accession>A0A7W5BEF9</accession>